<sequence length="787" mass="88870">MVKKQKIAPKSAKKVANKPKVKAPSALTITRIQKRDGLVVNYDNDKIVGAIFKAMKASGEGSAESAAKVADEVRRALLDVCLAKGAKTSRDCVPAVESIQDAVEQQLIAGKFPATAKAYILYREKRNELRRERGEVPAKVRELSEESKQYFQNELAELIYYRSYSRWIEEEGRRETWVETVDRYFAFMRENLGTKIKESEYAELREAVLKQRVMPSMRLMWSAGPAARRTNATGYNCTYLAPASFQDLAEVMYLSMSGCGVGFSVESQTAQQFPIIQRQTGNSRRTHVVADSREGWCDALVIGLKAWFAGDEIEFDFTKLRPAGARLKTMGGRSSGPEPLIALMGFVRAKVLSRQGKRLRNIDLHDIICKIGEVVVSGGVRRTAMISLSDLDDHEVRHAKEGQFYMTEPQRSLANNSAVYNEKPSSAEFLTEWIALMKSGSGERGIFNRGSLEQQLPKRRWEKFEADAATCGTNPCGEIVLKSKQFCNLTEIVARAGDTEADLLEKARLATILGTYQASLTNFSYLSEEWKENCREEALLGVSITGQWDCQTVREPEVLRKIKEEAIRVNREYARRLGTNRATAITCVKPSGTVSQLVNSSSGMHPRHSQYYIRRIRVSATDAIFKMMKDQGFNYYPEVGQTMDTANTYVLEFPVKAPEDSIYRDDQTAIQQLEYWKRVKENYTEHNPSVTISIGDDEWVEVADWLYKNWDIVGGLSFLPRSNHVYKLAPYEEISQARYEELVKSMPKLDFSKIVLYEHEDETQGAKELACSSGVCEIDAITVKESK</sequence>
<dbReference type="SUPFAM" id="SSF51998">
    <property type="entry name" value="PFL-like glycyl radical enzymes"/>
    <property type="match status" value="1"/>
</dbReference>
<dbReference type="Gene3D" id="3.20.70.20">
    <property type="match status" value="2"/>
</dbReference>
<dbReference type="Proteomes" id="UP000230431">
    <property type="component" value="Unassembled WGS sequence"/>
</dbReference>
<comment type="caution">
    <text evidence="15">The sequence shown here is derived from an EMBL/GenBank/DDBJ whole genome shotgun (WGS) entry which is preliminary data.</text>
</comment>
<dbReference type="PROSITE" id="PS51161">
    <property type="entry name" value="ATP_CONE"/>
    <property type="match status" value="1"/>
</dbReference>
<accession>A0A2H0RI13</accession>
<dbReference type="Pfam" id="PF17975">
    <property type="entry name" value="RNR_Alpha"/>
    <property type="match status" value="1"/>
</dbReference>
<dbReference type="InterPro" id="IPR054158">
    <property type="entry name" value="RNR-II_ins_dom"/>
</dbReference>
<dbReference type="Pfam" id="PF03477">
    <property type="entry name" value="ATP-cone"/>
    <property type="match status" value="1"/>
</dbReference>
<comment type="cofactor">
    <cofactor evidence="1">
        <name>adenosylcob(III)alamin</name>
        <dbReference type="ChEBI" id="CHEBI:18408"/>
    </cofactor>
</comment>
<dbReference type="EMBL" id="PCYK01000007">
    <property type="protein sequence ID" value="PIR46169.1"/>
    <property type="molecule type" value="Genomic_DNA"/>
</dbReference>
<dbReference type="InterPro" id="IPR050862">
    <property type="entry name" value="RdRp_reductase_class-2"/>
</dbReference>
<evidence type="ECO:0000256" key="1">
    <source>
        <dbReference type="ARBA" id="ARBA00001922"/>
    </source>
</evidence>
<dbReference type="GO" id="GO:0031419">
    <property type="term" value="F:cobalamin binding"/>
    <property type="evidence" value="ECO:0007669"/>
    <property type="project" value="UniProtKB-KW"/>
</dbReference>
<reference evidence="15 16" key="1">
    <citation type="submission" date="2017-09" db="EMBL/GenBank/DDBJ databases">
        <title>Depth-based differentiation of microbial function through sediment-hosted aquifers and enrichment of novel symbionts in the deep terrestrial subsurface.</title>
        <authorList>
            <person name="Probst A.J."/>
            <person name="Ladd B."/>
            <person name="Jarett J.K."/>
            <person name="Geller-Mcgrath D.E."/>
            <person name="Sieber C.M."/>
            <person name="Emerson J.B."/>
            <person name="Anantharaman K."/>
            <person name="Thomas B.C."/>
            <person name="Malmstrom R."/>
            <person name="Stieglmeier M."/>
            <person name="Klingl A."/>
            <person name="Woyke T."/>
            <person name="Ryan C.M."/>
            <person name="Banfield J.F."/>
        </authorList>
    </citation>
    <scope>NUCLEOTIDE SEQUENCE [LARGE SCALE GENOMIC DNA]</scope>
    <source>
        <strain evidence="15">CG10_big_fil_rev_8_21_14_0_10_49_38</strain>
    </source>
</reference>
<dbReference type="GO" id="GO:0008998">
    <property type="term" value="F:ribonucleoside-triphosphate reductase (thioredoxin) activity"/>
    <property type="evidence" value="ECO:0007669"/>
    <property type="project" value="UniProtKB-EC"/>
</dbReference>
<dbReference type="Pfam" id="PF21995">
    <property type="entry name" value="RNR-II_ins_dom"/>
    <property type="match status" value="1"/>
</dbReference>
<comment type="similarity">
    <text evidence="2">Belongs to the class II ribonucleoside-triphosphate reductase family.</text>
</comment>
<keyword evidence="6 13" id="KW-0547">Nucleotide-binding</keyword>
<dbReference type="InterPro" id="IPR005144">
    <property type="entry name" value="ATP-cone_dom"/>
</dbReference>
<keyword evidence="10" id="KW-0676">Redox-active center</keyword>
<evidence type="ECO:0000256" key="6">
    <source>
        <dbReference type="ARBA" id="ARBA00022741"/>
    </source>
</evidence>
<evidence type="ECO:0000256" key="5">
    <source>
        <dbReference type="ARBA" id="ARBA00022705"/>
    </source>
</evidence>
<evidence type="ECO:0000256" key="10">
    <source>
        <dbReference type="ARBA" id="ARBA00023284"/>
    </source>
</evidence>
<gene>
    <name evidence="15" type="ORF">COV08_01110</name>
</gene>
<proteinExistence type="inferred from homology"/>
<keyword evidence="7 13" id="KW-0067">ATP-binding</keyword>
<evidence type="ECO:0000256" key="9">
    <source>
        <dbReference type="ARBA" id="ARBA00023157"/>
    </source>
</evidence>
<evidence type="ECO:0000256" key="4">
    <source>
        <dbReference type="ARBA" id="ARBA00022628"/>
    </source>
</evidence>
<organism evidence="15 16">
    <name type="scientific">Candidatus Vogelbacteria bacterium CG10_big_fil_rev_8_21_14_0_10_49_38</name>
    <dbReference type="NCBI Taxonomy" id="1975043"/>
    <lineage>
        <taxon>Bacteria</taxon>
        <taxon>Candidatus Vogeliibacteriota</taxon>
    </lineage>
</organism>
<keyword evidence="11" id="KW-0170">Cobalt</keyword>
<keyword evidence="5" id="KW-0235">DNA replication</keyword>
<dbReference type="EC" id="1.17.4.2" evidence="3"/>
<dbReference type="PANTHER" id="PTHR43371:SF1">
    <property type="entry name" value="RIBONUCLEOSIDE-DIPHOSPHATE REDUCTASE"/>
    <property type="match status" value="1"/>
</dbReference>
<dbReference type="GO" id="GO:0006260">
    <property type="term" value="P:DNA replication"/>
    <property type="evidence" value="ECO:0007669"/>
    <property type="project" value="UniProtKB-KW"/>
</dbReference>
<evidence type="ECO:0000256" key="12">
    <source>
        <dbReference type="ARBA" id="ARBA00048987"/>
    </source>
</evidence>
<dbReference type="InterPro" id="IPR040763">
    <property type="entry name" value="RNR_alpha_hel"/>
</dbReference>
<name>A0A2H0RI13_9BACT</name>
<keyword evidence="4" id="KW-0846">Cobalamin</keyword>
<evidence type="ECO:0000313" key="16">
    <source>
        <dbReference type="Proteomes" id="UP000230431"/>
    </source>
</evidence>
<comment type="catalytic activity">
    <reaction evidence="12">
        <text>a 2'-deoxyribonucleoside 5'-triphosphate + [thioredoxin]-disulfide + H2O = a ribonucleoside 5'-triphosphate + [thioredoxin]-dithiol</text>
        <dbReference type="Rhea" id="RHEA:12701"/>
        <dbReference type="Rhea" id="RHEA-COMP:10698"/>
        <dbReference type="Rhea" id="RHEA-COMP:10700"/>
        <dbReference type="ChEBI" id="CHEBI:15377"/>
        <dbReference type="ChEBI" id="CHEBI:29950"/>
        <dbReference type="ChEBI" id="CHEBI:50058"/>
        <dbReference type="ChEBI" id="CHEBI:61557"/>
        <dbReference type="ChEBI" id="CHEBI:61560"/>
        <dbReference type="EC" id="1.17.4.2"/>
    </reaction>
</comment>
<protein>
    <recommendedName>
        <fullName evidence="3">ribonucleoside-triphosphate reductase (thioredoxin)</fullName>
        <ecNumber evidence="3">1.17.4.2</ecNumber>
    </recommendedName>
</protein>
<keyword evidence="8" id="KW-0560">Oxidoreductase</keyword>
<evidence type="ECO:0000313" key="15">
    <source>
        <dbReference type="EMBL" id="PIR46169.1"/>
    </source>
</evidence>
<dbReference type="GO" id="GO:0005524">
    <property type="term" value="F:ATP binding"/>
    <property type="evidence" value="ECO:0007669"/>
    <property type="project" value="UniProtKB-UniRule"/>
</dbReference>
<evidence type="ECO:0000256" key="8">
    <source>
        <dbReference type="ARBA" id="ARBA00023002"/>
    </source>
</evidence>
<evidence type="ECO:0000256" key="3">
    <source>
        <dbReference type="ARBA" id="ARBA00012275"/>
    </source>
</evidence>
<evidence type="ECO:0000256" key="7">
    <source>
        <dbReference type="ARBA" id="ARBA00022840"/>
    </source>
</evidence>
<evidence type="ECO:0000256" key="11">
    <source>
        <dbReference type="ARBA" id="ARBA00023285"/>
    </source>
</evidence>
<evidence type="ECO:0000259" key="14">
    <source>
        <dbReference type="PROSITE" id="PS51161"/>
    </source>
</evidence>
<evidence type="ECO:0000256" key="2">
    <source>
        <dbReference type="ARBA" id="ARBA00005654"/>
    </source>
</evidence>
<evidence type="ECO:0000256" key="13">
    <source>
        <dbReference type="PROSITE-ProRule" id="PRU00492"/>
    </source>
</evidence>
<dbReference type="PANTHER" id="PTHR43371">
    <property type="entry name" value="VITAMIN B12-DEPENDENT RIBONUCLEOTIDE REDUCTASE"/>
    <property type="match status" value="1"/>
</dbReference>
<dbReference type="AlphaFoldDB" id="A0A2H0RI13"/>
<dbReference type="GO" id="GO:0004748">
    <property type="term" value="F:ribonucleoside-diphosphate reductase activity, thioredoxin disulfide as acceptor"/>
    <property type="evidence" value="ECO:0007669"/>
    <property type="project" value="TreeGrafter"/>
</dbReference>
<keyword evidence="9" id="KW-1015">Disulfide bond</keyword>
<feature type="domain" description="ATP-cone" evidence="14">
    <location>
        <begin position="30"/>
        <end position="130"/>
    </location>
</feature>